<dbReference type="SUPFAM" id="SSF63712">
    <property type="entry name" value="Nicotinic receptor ligand binding domain-like"/>
    <property type="match status" value="1"/>
</dbReference>
<dbReference type="Gene3D" id="1.20.58.390">
    <property type="entry name" value="Neurotransmitter-gated ion-channel transmembrane domain"/>
    <property type="match status" value="1"/>
</dbReference>
<feature type="domain" description="Neurotransmitter-gated ion-channel transmembrane" evidence="13">
    <location>
        <begin position="191"/>
        <end position="279"/>
    </location>
</feature>
<dbReference type="OrthoDB" id="6490394at2759"/>
<dbReference type="EMBL" id="CAJPIZ010001087">
    <property type="protein sequence ID" value="CAG2102850.1"/>
    <property type="molecule type" value="Genomic_DNA"/>
</dbReference>
<reference evidence="14" key="1">
    <citation type="submission" date="2020-11" db="EMBL/GenBank/DDBJ databases">
        <authorList>
            <person name="Tran Van P."/>
        </authorList>
    </citation>
    <scope>NUCLEOTIDE SEQUENCE</scope>
</reference>
<proteinExistence type="predicted"/>
<dbReference type="GO" id="GO:0005230">
    <property type="term" value="F:extracellular ligand-gated monoatomic ion channel activity"/>
    <property type="evidence" value="ECO:0007669"/>
    <property type="project" value="InterPro"/>
</dbReference>
<evidence type="ECO:0000256" key="11">
    <source>
        <dbReference type="SAM" id="Phobius"/>
    </source>
</evidence>
<dbReference type="InterPro" id="IPR036719">
    <property type="entry name" value="Neuro-gated_channel_TM_sf"/>
</dbReference>
<feature type="transmembrane region" description="Helical" evidence="11">
    <location>
        <begin position="344"/>
        <end position="367"/>
    </location>
</feature>
<dbReference type="SUPFAM" id="SSF90112">
    <property type="entry name" value="Neurotransmitter-gated ion-channel transmembrane pore"/>
    <property type="match status" value="1"/>
</dbReference>
<feature type="transmembrane region" description="Helical" evidence="11">
    <location>
        <begin position="246"/>
        <end position="271"/>
    </location>
</feature>
<evidence type="ECO:0000256" key="2">
    <source>
        <dbReference type="ARBA" id="ARBA00004236"/>
    </source>
</evidence>
<evidence type="ECO:0000259" key="13">
    <source>
        <dbReference type="Pfam" id="PF02932"/>
    </source>
</evidence>
<organism evidence="14">
    <name type="scientific">Medioppia subpectinata</name>
    <dbReference type="NCBI Taxonomy" id="1979941"/>
    <lineage>
        <taxon>Eukaryota</taxon>
        <taxon>Metazoa</taxon>
        <taxon>Ecdysozoa</taxon>
        <taxon>Arthropoda</taxon>
        <taxon>Chelicerata</taxon>
        <taxon>Arachnida</taxon>
        <taxon>Acari</taxon>
        <taxon>Acariformes</taxon>
        <taxon>Sarcoptiformes</taxon>
        <taxon>Oribatida</taxon>
        <taxon>Brachypylina</taxon>
        <taxon>Oppioidea</taxon>
        <taxon>Oppiidae</taxon>
        <taxon>Medioppia</taxon>
    </lineage>
</organism>
<dbReference type="Gene3D" id="2.70.170.10">
    <property type="entry name" value="Neurotransmitter-gated ion-channel ligand-binding domain"/>
    <property type="match status" value="1"/>
</dbReference>
<gene>
    <name evidence="14" type="ORF">OSB1V03_LOCUS2883</name>
</gene>
<evidence type="ECO:0000256" key="4">
    <source>
        <dbReference type="ARBA" id="ARBA00022475"/>
    </source>
</evidence>
<dbReference type="InterPro" id="IPR006029">
    <property type="entry name" value="Neurotrans-gated_channel_TM"/>
</dbReference>
<comment type="subcellular location">
    <subcellularLocation>
        <location evidence="2">Cell membrane</location>
    </subcellularLocation>
    <subcellularLocation>
        <location evidence="1">Membrane</location>
        <topology evidence="1">Multi-pass membrane protein</topology>
    </subcellularLocation>
</comment>
<dbReference type="InterPro" id="IPR036734">
    <property type="entry name" value="Neur_chan_lig-bd_sf"/>
</dbReference>
<dbReference type="AlphaFoldDB" id="A0A7R9KG97"/>
<dbReference type="Pfam" id="PF02932">
    <property type="entry name" value="Neur_chan_memb"/>
    <property type="match status" value="1"/>
</dbReference>
<dbReference type="InterPro" id="IPR038050">
    <property type="entry name" value="Neuro_actylchol_rec"/>
</dbReference>
<dbReference type="GO" id="GO:0005254">
    <property type="term" value="F:chloride channel activity"/>
    <property type="evidence" value="ECO:0007669"/>
    <property type="project" value="UniProtKB-ARBA"/>
</dbReference>
<keyword evidence="8" id="KW-0406">Ion transport</keyword>
<evidence type="ECO:0000256" key="1">
    <source>
        <dbReference type="ARBA" id="ARBA00004141"/>
    </source>
</evidence>
<keyword evidence="10" id="KW-0407">Ion channel</keyword>
<dbReference type="InterPro" id="IPR006201">
    <property type="entry name" value="Neur_channel"/>
</dbReference>
<dbReference type="PANTHER" id="PTHR18945">
    <property type="entry name" value="NEUROTRANSMITTER GATED ION CHANNEL"/>
    <property type="match status" value="1"/>
</dbReference>
<keyword evidence="3" id="KW-0813">Transport</keyword>
<protein>
    <submittedName>
        <fullName evidence="14">Uncharacterized protein</fullName>
    </submittedName>
</protein>
<accession>A0A7R9KG97</accession>
<dbReference type="PRINTS" id="PR00253">
    <property type="entry name" value="GABAARECEPTR"/>
</dbReference>
<dbReference type="EMBL" id="OC855662">
    <property type="protein sequence ID" value="CAD7622420.1"/>
    <property type="molecule type" value="Genomic_DNA"/>
</dbReference>
<evidence type="ECO:0000256" key="10">
    <source>
        <dbReference type="ARBA" id="ARBA00023303"/>
    </source>
</evidence>
<dbReference type="GO" id="GO:0005886">
    <property type="term" value="C:plasma membrane"/>
    <property type="evidence" value="ECO:0007669"/>
    <property type="project" value="UniProtKB-SubCell"/>
</dbReference>
<dbReference type="Pfam" id="PF02931">
    <property type="entry name" value="Neur_chan_LBD"/>
    <property type="match status" value="1"/>
</dbReference>
<dbReference type="Proteomes" id="UP000759131">
    <property type="component" value="Unassembled WGS sequence"/>
</dbReference>
<evidence type="ECO:0000256" key="3">
    <source>
        <dbReference type="ARBA" id="ARBA00022448"/>
    </source>
</evidence>
<evidence type="ECO:0000256" key="9">
    <source>
        <dbReference type="ARBA" id="ARBA00023136"/>
    </source>
</evidence>
<feature type="transmembrane region" description="Helical" evidence="11">
    <location>
        <begin position="191"/>
        <end position="210"/>
    </location>
</feature>
<keyword evidence="5 11" id="KW-0812">Transmembrane</keyword>
<keyword evidence="15" id="KW-1185">Reference proteome</keyword>
<dbReference type="GO" id="GO:0004888">
    <property type="term" value="F:transmembrane signaling receptor activity"/>
    <property type="evidence" value="ECO:0007669"/>
    <property type="project" value="InterPro"/>
</dbReference>
<evidence type="ECO:0000256" key="7">
    <source>
        <dbReference type="ARBA" id="ARBA00022989"/>
    </source>
</evidence>
<evidence type="ECO:0000313" key="15">
    <source>
        <dbReference type="Proteomes" id="UP000759131"/>
    </source>
</evidence>
<evidence type="ECO:0000256" key="8">
    <source>
        <dbReference type="ARBA" id="ARBA00023065"/>
    </source>
</evidence>
<keyword evidence="6" id="KW-0732">Signal</keyword>
<evidence type="ECO:0000256" key="5">
    <source>
        <dbReference type="ARBA" id="ARBA00022692"/>
    </source>
</evidence>
<evidence type="ECO:0000259" key="12">
    <source>
        <dbReference type="Pfam" id="PF02931"/>
    </source>
</evidence>
<feature type="domain" description="Neurotransmitter-gated ion-channel ligand-binding" evidence="12">
    <location>
        <begin position="53"/>
        <end position="107"/>
    </location>
</feature>
<sequence>MYNAKNFTYKKLLQKGLREMKNKCLLLCVHYILVSILVSHTRAQAYSVANIIPQGYDPKTAPNPTGVTNVNISVIVNDLLAVTESDSSFQLDLTLKLKWFDNRLNMSTIKALIQNTNNTIDNIILDSITKTSSELMLFWDEFVSAFTQYPKFRIRSTYTETCVRTSYSGNFSCMKATLKLVRRVSYYVIRVYAPTFLSVIVTFVGFWIPILGWPARVTILVTPLLSLITQDISLNNDISVSYVVAIHWWMIWCQVFVFLALIEYAMAISWAHFINEKKALQANNNNNTNSAFDMTKLRGHYFGNKNWFKRSGKVIERVLIFFYGEVDYWKDPLSRNKVDYCSRILFPFLWIIFTLLYIFAAICPWAVNYND</sequence>
<keyword evidence="7 11" id="KW-1133">Transmembrane helix</keyword>
<keyword evidence="9 11" id="KW-0472">Membrane</keyword>
<evidence type="ECO:0000313" key="14">
    <source>
        <dbReference type="EMBL" id="CAD7622420.1"/>
    </source>
</evidence>
<dbReference type="GO" id="GO:0099095">
    <property type="term" value="F:ligand-gated monoatomic anion channel activity"/>
    <property type="evidence" value="ECO:0007669"/>
    <property type="project" value="UniProtKB-ARBA"/>
</dbReference>
<keyword evidence="4" id="KW-1003">Cell membrane</keyword>
<dbReference type="InterPro" id="IPR006028">
    <property type="entry name" value="GABAA/Glycine_rcpt"/>
</dbReference>
<dbReference type="InterPro" id="IPR006202">
    <property type="entry name" value="Neur_chan_lig-bd"/>
</dbReference>
<evidence type="ECO:0000256" key="6">
    <source>
        <dbReference type="ARBA" id="ARBA00022729"/>
    </source>
</evidence>
<name>A0A7R9KG97_9ACAR</name>